<gene>
    <name evidence="2" type="ORF">SAMN06297144_1418</name>
</gene>
<reference evidence="2 3" key="1">
    <citation type="submission" date="2017-07" db="EMBL/GenBank/DDBJ databases">
        <authorList>
            <person name="Sun Z.S."/>
            <person name="Albrecht U."/>
            <person name="Echele G."/>
            <person name="Lee C.C."/>
        </authorList>
    </citation>
    <scope>NUCLEOTIDE SEQUENCE [LARGE SCALE GENOMIC DNA]</scope>
    <source>
        <strain evidence="2 3">CGMCC 1.12672</strain>
    </source>
</reference>
<keyword evidence="3" id="KW-1185">Reference proteome</keyword>
<feature type="domain" description="Glycosyltransferase subfamily 4-like N-terminal" evidence="1">
    <location>
        <begin position="53"/>
        <end position="170"/>
    </location>
</feature>
<organism evidence="2 3">
    <name type="scientific">Sphingomonas guangdongensis</name>
    <dbReference type="NCBI Taxonomy" id="1141890"/>
    <lineage>
        <taxon>Bacteria</taxon>
        <taxon>Pseudomonadati</taxon>
        <taxon>Pseudomonadota</taxon>
        <taxon>Alphaproteobacteria</taxon>
        <taxon>Sphingomonadales</taxon>
        <taxon>Sphingomonadaceae</taxon>
        <taxon>Sphingomonas</taxon>
    </lineage>
</organism>
<proteinExistence type="predicted"/>
<evidence type="ECO:0000259" key="1">
    <source>
        <dbReference type="Pfam" id="PF13439"/>
    </source>
</evidence>
<protein>
    <submittedName>
        <fullName evidence="2">Glycosyltransferase involved in cell wall bisynthesis</fullName>
    </submittedName>
</protein>
<accession>A0A285QM22</accession>
<dbReference type="Gene3D" id="3.40.50.2000">
    <property type="entry name" value="Glycogen Phosphorylase B"/>
    <property type="match status" value="2"/>
</dbReference>
<dbReference type="CDD" id="cd03801">
    <property type="entry name" value="GT4_PimA-like"/>
    <property type="match status" value="1"/>
</dbReference>
<dbReference type="OrthoDB" id="9807414at2"/>
<dbReference type="InterPro" id="IPR028098">
    <property type="entry name" value="Glyco_trans_4-like_N"/>
</dbReference>
<dbReference type="SUPFAM" id="SSF53756">
    <property type="entry name" value="UDP-Glycosyltransferase/glycogen phosphorylase"/>
    <property type="match status" value="1"/>
</dbReference>
<dbReference type="Pfam" id="PF13439">
    <property type="entry name" value="Glyco_transf_4"/>
    <property type="match status" value="1"/>
</dbReference>
<dbReference type="GO" id="GO:0016757">
    <property type="term" value="F:glycosyltransferase activity"/>
    <property type="evidence" value="ECO:0007669"/>
    <property type="project" value="TreeGrafter"/>
</dbReference>
<dbReference type="Pfam" id="PF13692">
    <property type="entry name" value="Glyco_trans_1_4"/>
    <property type="match status" value="1"/>
</dbReference>
<name>A0A285QM22_9SPHN</name>
<dbReference type="PANTHER" id="PTHR12526">
    <property type="entry name" value="GLYCOSYLTRANSFERASE"/>
    <property type="match status" value="1"/>
</dbReference>
<evidence type="ECO:0000313" key="2">
    <source>
        <dbReference type="EMBL" id="SOB81142.1"/>
    </source>
</evidence>
<dbReference type="Proteomes" id="UP000219494">
    <property type="component" value="Unassembled WGS sequence"/>
</dbReference>
<dbReference type="EMBL" id="OBMI01000001">
    <property type="protein sequence ID" value="SOB81142.1"/>
    <property type="molecule type" value="Genomic_DNA"/>
</dbReference>
<keyword evidence="2" id="KW-0808">Transferase</keyword>
<dbReference type="PANTHER" id="PTHR12526:SF590">
    <property type="entry name" value="ALPHA-MALTOSE-1-PHOSPHATE SYNTHASE"/>
    <property type="match status" value="1"/>
</dbReference>
<dbReference type="RefSeq" id="WP_097063191.1">
    <property type="nucleotide sequence ID" value="NZ_OBMI01000001.1"/>
</dbReference>
<dbReference type="AlphaFoldDB" id="A0A285QM22"/>
<sequence length="358" mass="37897">MVQPAMRYLYVLSGYADDGVLRAPSDGPAFEYHRFVEETGADVVSLATLALGQRVVPARLAKALLVQRARLAALVAARAGRYDAIVASGEDIGILVALAMRARRRRTPLVVITHGPQFGSAKFRVVLALVKSMPNLVFACLSQSLATLLSTGHGIDPRRCSAVGYGVDTDYYRSAEGSTEPLVASAGTSNRDYETLVRALAGTDLHTRIAAHSTWVGAAAAIGVPVPDHVEVRACSGYDDLRALYRRARVVVVPTRDVPYAAGFAVIAEALATGTPVIATAGRVLSDFIEDGVTGLLVPPGDVDAMRAAILALIDDPDRAARMGVAAAALMRTRFSLDDYVRRLREAAEIAANSGGRS</sequence>
<evidence type="ECO:0000313" key="3">
    <source>
        <dbReference type="Proteomes" id="UP000219494"/>
    </source>
</evidence>